<accession>A0A5C3MHH3</accession>
<dbReference type="EMBL" id="ML213590">
    <property type="protein sequence ID" value="TFK44113.1"/>
    <property type="molecule type" value="Genomic_DNA"/>
</dbReference>
<dbReference type="Proteomes" id="UP000308652">
    <property type="component" value="Unassembled WGS sequence"/>
</dbReference>
<name>A0A5C3MHH3_9AGAR</name>
<evidence type="ECO:0000313" key="2">
    <source>
        <dbReference type="EMBL" id="TFK44113.1"/>
    </source>
</evidence>
<feature type="region of interest" description="Disordered" evidence="1">
    <location>
        <begin position="89"/>
        <end position="112"/>
    </location>
</feature>
<feature type="compositionally biased region" description="Low complexity" evidence="1">
    <location>
        <begin position="155"/>
        <end position="174"/>
    </location>
</feature>
<evidence type="ECO:0000313" key="3">
    <source>
        <dbReference type="Proteomes" id="UP000308652"/>
    </source>
</evidence>
<organism evidence="2 3">
    <name type="scientific">Crucibulum laeve</name>
    <dbReference type="NCBI Taxonomy" id="68775"/>
    <lineage>
        <taxon>Eukaryota</taxon>
        <taxon>Fungi</taxon>
        <taxon>Dikarya</taxon>
        <taxon>Basidiomycota</taxon>
        <taxon>Agaricomycotina</taxon>
        <taxon>Agaricomycetes</taxon>
        <taxon>Agaricomycetidae</taxon>
        <taxon>Agaricales</taxon>
        <taxon>Agaricineae</taxon>
        <taxon>Nidulariaceae</taxon>
        <taxon>Crucibulum</taxon>
    </lineage>
</organism>
<gene>
    <name evidence="2" type="ORF">BDQ12DRAFT_730220</name>
</gene>
<proteinExistence type="predicted"/>
<feature type="region of interest" description="Disordered" evidence="1">
    <location>
        <begin position="149"/>
        <end position="201"/>
    </location>
</feature>
<dbReference type="AlphaFoldDB" id="A0A5C3MHH3"/>
<keyword evidence="3" id="KW-1185">Reference proteome</keyword>
<reference evidence="2 3" key="1">
    <citation type="journal article" date="2019" name="Nat. Ecol. Evol.">
        <title>Megaphylogeny resolves global patterns of mushroom evolution.</title>
        <authorList>
            <person name="Varga T."/>
            <person name="Krizsan K."/>
            <person name="Foldi C."/>
            <person name="Dima B."/>
            <person name="Sanchez-Garcia M."/>
            <person name="Sanchez-Ramirez S."/>
            <person name="Szollosi G.J."/>
            <person name="Szarkandi J.G."/>
            <person name="Papp V."/>
            <person name="Albert L."/>
            <person name="Andreopoulos W."/>
            <person name="Angelini C."/>
            <person name="Antonin V."/>
            <person name="Barry K.W."/>
            <person name="Bougher N.L."/>
            <person name="Buchanan P."/>
            <person name="Buyck B."/>
            <person name="Bense V."/>
            <person name="Catcheside P."/>
            <person name="Chovatia M."/>
            <person name="Cooper J."/>
            <person name="Damon W."/>
            <person name="Desjardin D."/>
            <person name="Finy P."/>
            <person name="Geml J."/>
            <person name="Haridas S."/>
            <person name="Hughes K."/>
            <person name="Justo A."/>
            <person name="Karasinski D."/>
            <person name="Kautmanova I."/>
            <person name="Kiss B."/>
            <person name="Kocsube S."/>
            <person name="Kotiranta H."/>
            <person name="LaButti K.M."/>
            <person name="Lechner B.E."/>
            <person name="Liimatainen K."/>
            <person name="Lipzen A."/>
            <person name="Lukacs Z."/>
            <person name="Mihaltcheva S."/>
            <person name="Morgado L.N."/>
            <person name="Niskanen T."/>
            <person name="Noordeloos M.E."/>
            <person name="Ohm R.A."/>
            <person name="Ortiz-Santana B."/>
            <person name="Ovrebo C."/>
            <person name="Racz N."/>
            <person name="Riley R."/>
            <person name="Savchenko A."/>
            <person name="Shiryaev A."/>
            <person name="Soop K."/>
            <person name="Spirin V."/>
            <person name="Szebenyi C."/>
            <person name="Tomsovsky M."/>
            <person name="Tulloss R.E."/>
            <person name="Uehling J."/>
            <person name="Grigoriev I.V."/>
            <person name="Vagvolgyi C."/>
            <person name="Papp T."/>
            <person name="Martin F.M."/>
            <person name="Miettinen O."/>
            <person name="Hibbett D.S."/>
            <person name="Nagy L.G."/>
        </authorList>
    </citation>
    <scope>NUCLEOTIDE SEQUENCE [LARGE SCALE GENOMIC DNA]</scope>
    <source>
        <strain evidence="2 3">CBS 166.37</strain>
    </source>
</reference>
<protein>
    <submittedName>
        <fullName evidence="2">Uncharacterized protein</fullName>
    </submittedName>
</protein>
<sequence length="201" mass="22062">MSPIMDHPMFCNLAKLFHAISGSPESAQDILRQTGAELNKIADLFLNDIKDKVNANNSNEVQKLYINYQRYNQNYLILVKKHGMVIPPGEDGSKPALPVRDPTRKQKAFRKTSREESKNLFCIVQQLGVSTQNVSNQMRLMSFEALVSSPPPLPSNNSSGSSSSGGSSACSPLSMEPAHAALNHRRSISSDADPFSDPWSS</sequence>
<evidence type="ECO:0000256" key="1">
    <source>
        <dbReference type="SAM" id="MobiDB-lite"/>
    </source>
</evidence>